<dbReference type="SUPFAM" id="SSF53098">
    <property type="entry name" value="Ribonuclease H-like"/>
    <property type="match status" value="1"/>
</dbReference>
<dbReference type="Pfam" id="PF23250">
    <property type="entry name" value="zf_DPOE_2"/>
    <property type="match status" value="1"/>
</dbReference>
<dbReference type="FunFam" id="1.10.132.60:FF:000002">
    <property type="entry name" value="DNA polymerase epsilon catalytic subunit"/>
    <property type="match status" value="1"/>
</dbReference>
<dbReference type="GO" id="GO:0003677">
    <property type="term" value="F:DNA binding"/>
    <property type="evidence" value="ECO:0007669"/>
    <property type="project" value="UniProtKB-KW"/>
</dbReference>
<comment type="cofactor">
    <cofactor evidence="1 16">
        <name>[4Fe-4S] cluster</name>
        <dbReference type="ChEBI" id="CHEBI:49883"/>
    </cofactor>
</comment>
<keyword evidence="7 16" id="KW-0235">DNA replication</keyword>
<dbReference type="GO" id="GO:0045004">
    <property type="term" value="P:DNA replication proofreading"/>
    <property type="evidence" value="ECO:0007669"/>
    <property type="project" value="TreeGrafter"/>
</dbReference>
<dbReference type="Pfam" id="PF22634">
    <property type="entry name" value="POL2_thumb"/>
    <property type="match status" value="1"/>
</dbReference>
<evidence type="ECO:0000256" key="11">
    <source>
        <dbReference type="ARBA" id="ARBA00022932"/>
    </source>
</evidence>
<feature type="compositionally biased region" description="Basic and acidic residues" evidence="17">
    <location>
        <begin position="1272"/>
        <end position="1285"/>
    </location>
</feature>
<feature type="domain" description="DNA polymerase epsilon catalytic subunit A C-terminal" evidence="18">
    <location>
        <begin position="1683"/>
        <end position="2077"/>
    </location>
</feature>
<comment type="similarity">
    <text evidence="3 16">Belongs to the DNA polymerase type-B family.</text>
</comment>
<dbReference type="Proteomes" id="UP000232323">
    <property type="component" value="Unassembled WGS sequence"/>
</dbReference>
<dbReference type="Pfam" id="PF22912">
    <property type="entry name" value="zf-DPOE"/>
    <property type="match status" value="1"/>
</dbReference>
<keyword evidence="13 16" id="KW-0411">Iron-sulfur</keyword>
<dbReference type="InterPro" id="IPR023211">
    <property type="entry name" value="DNA_pol_palm_dom_sf"/>
</dbReference>
<dbReference type="FunFam" id="3.30.420.10:FF:000010">
    <property type="entry name" value="DNA polymerase epsilon catalytic subunit"/>
    <property type="match status" value="1"/>
</dbReference>
<dbReference type="GO" id="GO:0008310">
    <property type="term" value="F:single-stranded DNA 3'-5' DNA exonuclease activity"/>
    <property type="evidence" value="ECO:0007669"/>
    <property type="project" value="TreeGrafter"/>
</dbReference>
<evidence type="ECO:0000256" key="5">
    <source>
        <dbReference type="ARBA" id="ARBA00022679"/>
    </source>
</evidence>
<dbReference type="InterPro" id="IPR006172">
    <property type="entry name" value="DNA-dir_DNA_pol_B"/>
</dbReference>
<dbReference type="Gene3D" id="3.90.1600.10">
    <property type="entry name" value="Palm domain of DNA polymerase"/>
    <property type="match status" value="1"/>
</dbReference>
<evidence type="ECO:0000313" key="20">
    <source>
        <dbReference type="Proteomes" id="UP000232323"/>
    </source>
</evidence>
<keyword evidence="8 16" id="KW-0479">Metal-binding</keyword>
<dbReference type="SMART" id="SM00486">
    <property type="entry name" value="POLBc"/>
    <property type="match status" value="1"/>
</dbReference>
<evidence type="ECO:0000256" key="17">
    <source>
        <dbReference type="SAM" id="MobiDB-lite"/>
    </source>
</evidence>
<evidence type="ECO:0000256" key="13">
    <source>
        <dbReference type="ARBA" id="ARBA00023014"/>
    </source>
</evidence>
<evidence type="ECO:0000256" key="15">
    <source>
        <dbReference type="ARBA" id="ARBA00023242"/>
    </source>
</evidence>
<dbReference type="InterPro" id="IPR013697">
    <property type="entry name" value="DNA_pol_e_suA_C"/>
</dbReference>
<evidence type="ECO:0000256" key="10">
    <source>
        <dbReference type="ARBA" id="ARBA00022833"/>
    </source>
</evidence>
<evidence type="ECO:0000256" key="4">
    <source>
        <dbReference type="ARBA" id="ARBA00022485"/>
    </source>
</evidence>
<name>A0A250WXW4_9CHLO</name>
<keyword evidence="10 16" id="KW-0862">Zinc</keyword>
<dbReference type="CDD" id="cd05535">
    <property type="entry name" value="POLBc_epsilon"/>
    <property type="match status" value="1"/>
</dbReference>
<dbReference type="InterPro" id="IPR006133">
    <property type="entry name" value="DNA-dir_DNA_pol_B_exonuc"/>
</dbReference>
<keyword evidence="20" id="KW-1185">Reference proteome</keyword>
<comment type="function">
    <text evidence="16">DNA polymerase II participates in chromosomal DNA replication.</text>
</comment>
<dbReference type="FunFam" id="3.90.1600.10:FF:000006">
    <property type="entry name" value="DNA polymerase epsilon catalytic subunit"/>
    <property type="match status" value="1"/>
</dbReference>
<evidence type="ECO:0000256" key="6">
    <source>
        <dbReference type="ARBA" id="ARBA00022695"/>
    </source>
</evidence>
<evidence type="ECO:0000256" key="16">
    <source>
        <dbReference type="RuleBase" id="RU365029"/>
    </source>
</evidence>
<gene>
    <name evidence="19" type="ORF">CEUSTIGMA_g3069.t1</name>
</gene>
<dbReference type="GO" id="GO:0003887">
    <property type="term" value="F:DNA-directed DNA polymerase activity"/>
    <property type="evidence" value="ECO:0007669"/>
    <property type="project" value="UniProtKB-KW"/>
</dbReference>
<dbReference type="EMBL" id="BEGY01000013">
    <property type="protein sequence ID" value="GAX75625.1"/>
    <property type="molecule type" value="Genomic_DNA"/>
</dbReference>
<dbReference type="Gene3D" id="3.30.420.10">
    <property type="entry name" value="Ribonuclease H-like superfamily/Ribonuclease H"/>
    <property type="match status" value="1"/>
</dbReference>
<comment type="subcellular location">
    <subcellularLocation>
        <location evidence="2 16">Nucleus</location>
    </subcellularLocation>
</comment>
<dbReference type="PANTHER" id="PTHR10670:SF0">
    <property type="entry name" value="DNA POLYMERASE EPSILON CATALYTIC SUBUNIT A"/>
    <property type="match status" value="1"/>
</dbReference>
<evidence type="ECO:0000256" key="7">
    <source>
        <dbReference type="ARBA" id="ARBA00022705"/>
    </source>
</evidence>
<dbReference type="STRING" id="1157962.A0A250WXW4"/>
<proteinExistence type="inferred from homology"/>
<feature type="region of interest" description="Disordered" evidence="17">
    <location>
        <begin position="1"/>
        <end position="69"/>
    </location>
</feature>
<dbReference type="GO" id="GO:0000278">
    <property type="term" value="P:mitotic cell cycle"/>
    <property type="evidence" value="ECO:0007669"/>
    <property type="project" value="TreeGrafter"/>
</dbReference>
<dbReference type="PANTHER" id="PTHR10670">
    <property type="entry name" value="DNA POLYMERASE EPSILON CATALYTIC SUBUNIT A"/>
    <property type="match status" value="1"/>
</dbReference>
<dbReference type="InterPro" id="IPR043502">
    <property type="entry name" value="DNA/RNA_pol_sf"/>
</dbReference>
<dbReference type="FunFam" id="1.10.287.690:FF:000005">
    <property type="entry name" value="DNA polymerase epsilon catalytic subunit"/>
    <property type="match status" value="1"/>
</dbReference>
<evidence type="ECO:0000256" key="9">
    <source>
        <dbReference type="ARBA" id="ARBA00022771"/>
    </source>
</evidence>
<dbReference type="SUPFAM" id="SSF56672">
    <property type="entry name" value="DNA/RNA polymerases"/>
    <property type="match status" value="1"/>
</dbReference>
<dbReference type="OrthoDB" id="10060449at2759"/>
<keyword evidence="12 16" id="KW-0408">Iron</keyword>
<keyword evidence="4 16" id="KW-0004">4Fe-4S</keyword>
<evidence type="ECO:0000313" key="19">
    <source>
        <dbReference type="EMBL" id="GAX75625.1"/>
    </source>
</evidence>
<reference evidence="19 20" key="1">
    <citation type="submission" date="2017-08" db="EMBL/GenBank/DDBJ databases">
        <title>Acidophilic green algal genome provides insights into adaptation to an acidic environment.</title>
        <authorList>
            <person name="Hirooka S."/>
            <person name="Hirose Y."/>
            <person name="Kanesaki Y."/>
            <person name="Higuchi S."/>
            <person name="Fujiwara T."/>
            <person name="Onuma R."/>
            <person name="Era A."/>
            <person name="Ohbayashi R."/>
            <person name="Uzuka A."/>
            <person name="Nozaki H."/>
            <person name="Yoshikawa H."/>
            <person name="Miyagishima S.Y."/>
        </authorList>
    </citation>
    <scope>NUCLEOTIDE SEQUENCE [LARGE SCALE GENOMIC DNA]</scope>
    <source>
        <strain evidence="19 20">NIES-2499</strain>
    </source>
</reference>
<dbReference type="GO" id="GO:0008622">
    <property type="term" value="C:epsilon DNA polymerase complex"/>
    <property type="evidence" value="ECO:0007669"/>
    <property type="project" value="InterPro"/>
</dbReference>
<keyword evidence="14 16" id="KW-0238">DNA-binding</keyword>
<keyword evidence="6 16" id="KW-0548">Nucleotidyltransferase</keyword>
<feature type="region of interest" description="Disordered" evidence="17">
    <location>
        <begin position="1242"/>
        <end position="1315"/>
    </location>
</feature>
<evidence type="ECO:0000256" key="8">
    <source>
        <dbReference type="ARBA" id="ARBA00022723"/>
    </source>
</evidence>
<keyword evidence="9 16" id="KW-0863">Zinc-finger</keyword>
<comment type="catalytic activity">
    <reaction evidence="16">
        <text>DNA(n) + a 2'-deoxyribonucleoside 5'-triphosphate = DNA(n+1) + diphosphate</text>
        <dbReference type="Rhea" id="RHEA:22508"/>
        <dbReference type="Rhea" id="RHEA-COMP:17339"/>
        <dbReference type="Rhea" id="RHEA-COMP:17340"/>
        <dbReference type="ChEBI" id="CHEBI:33019"/>
        <dbReference type="ChEBI" id="CHEBI:61560"/>
        <dbReference type="ChEBI" id="CHEBI:173112"/>
        <dbReference type="EC" id="2.7.7.7"/>
    </reaction>
</comment>
<dbReference type="GO" id="GO:0006272">
    <property type="term" value="P:leading strand elongation"/>
    <property type="evidence" value="ECO:0007669"/>
    <property type="project" value="TreeGrafter"/>
</dbReference>
<keyword evidence="5 16" id="KW-0808">Transferase</keyword>
<evidence type="ECO:0000256" key="2">
    <source>
        <dbReference type="ARBA" id="ARBA00004123"/>
    </source>
</evidence>
<protein>
    <recommendedName>
        <fullName evidence="16">DNA polymerase epsilon catalytic subunit</fullName>
        <ecNumber evidence="16">2.7.7.7</ecNumber>
    </recommendedName>
</protein>
<evidence type="ECO:0000256" key="1">
    <source>
        <dbReference type="ARBA" id="ARBA00001966"/>
    </source>
</evidence>
<dbReference type="InterPro" id="IPR054475">
    <property type="entry name" value="Znf-DPOE"/>
</dbReference>
<dbReference type="InterPro" id="IPR042087">
    <property type="entry name" value="DNA_pol_B_thumb"/>
</dbReference>
<evidence type="ECO:0000256" key="3">
    <source>
        <dbReference type="ARBA" id="ARBA00005755"/>
    </source>
</evidence>
<dbReference type="Gene3D" id="1.10.132.60">
    <property type="entry name" value="DNA polymerase family B, C-terminal domain"/>
    <property type="match status" value="1"/>
</dbReference>
<dbReference type="Pfam" id="PF08490">
    <property type="entry name" value="DUF1744"/>
    <property type="match status" value="1"/>
</dbReference>
<dbReference type="Pfam" id="PF03104">
    <property type="entry name" value="DNA_pol_B_exo1"/>
    <property type="match status" value="1"/>
</dbReference>
<dbReference type="Gene3D" id="3.30.342.10">
    <property type="entry name" value="DNA Polymerase, chain B, domain 1"/>
    <property type="match status" value="1"/>
</dbReference>
<keyword evidence="15 16" id="KW-0539">Nucleus</keyword>
<dbReference type="GO" id="GO:0051539">
    <property type="term" value="F:4 iron, 4 sulfur cluster binding"/>
    <property type="evidence" value="ECO:0007669"/>
    <property type="project" value="UniProtKB-KW"/>
</dbReference>
<dbReference type="InterPro" id="IPR055191">
    <property type="entry name" value="POL2_thumb"/>
</dbReference>
<feature type="compositionally biased region" description="Low complexity" evidence="17">
    <location>
        <begin position="1248"/>
        <end position="1267"/>
    </location>
</feature>
<evidence type="ECO:0000259" key="18">
    <source>
        <dbReference type="SMART" id="SM01159"/>
    </source>
</evidence>
<dbReference type="SMART" id="SM01159">
    <property type="entry name" value="DUF1744"/>
    <property type="match status" value="1"/>
</dbReference>
<dbReference type="CDD" id="cd05779">
    <property type="entry name" value="DNA_polB_epsilon_exo"/>
    <property type="match status" value="1"/>
</dbReference>
<dbReference type="GO" id="GO:0000166">
    <property type="term" value="F:nucleotide binding"/>
    <property type="evidence" value="ECO:0007669"/>
    <property type="project" value="InterPro"/>
</dbReference>
<dbReference type="InterPro" id="IPR012337">
    <property type="entry name" value="RNaseH-like_sf"/>
</dbReference>
<dbReference type="InterPro" id="IPR029703">
    <property type="entry name" value="POL2"/>
</dbReference>
<sequence length="2412" mass="270039">MTYGGRAPSFSGRGGGRISSFQAHDLSDPTHGRGRGGGRFGRNQGRGKKVLNGNFMNSRDKGGAGANAAEETNAKLIQTKSDDILEGTLGFELFTEGEDKLGWLMTMSQSCLEDKDSSQVLSAVDCYFMCQDGDMFKARVGFSPYFYIQVSDDQEAEVEGWLRRKFEGMIQSTDMVMREDLDLKNHLSGLQRKLLKVSFYNSQQLAEVKREVVPIVSRNRAKSKTTAAYSNLTRVGGAGRDQQLGAAVQLQDVLDSIVDLREHDVPYHVRFAIDTDVRCGHWFTVKRKDGVTTMERRADLLQRAEPRICAWDIETTKLPLQFPNAEYDQVFMISYMIDKQGYLIVNREVVGEHISDFEYTPKPEFEGPFVVFNEPNEVGLLRKFLSHMKEAKPAIYVTYNGDFFDFPFVEKRCTHHGINFHQELGFKQASGGGGSGYKGNNVGGEWLSRHAVHMDCLHWVNRDSYLPQGSRGLKAVTKAKLGYDPVEVDPEDMLRMAAEESQRMASYSVSDAVSTYYLYMMYIHPFIFSLATVIPLPPDEVLRKGSGTLCEQLLMVQAYYKNILCPNKHTSEPENMYNGHLLESETYIGGKVEAIESGVFRSDLPMRFKCKPAAVKALMDKLDHDLHYAIVHEGKMNVEDIANYDAVREDIMDQLQALHDVPNREECPLIYHLDVAAMYPNIILTNRLQPSAIVEDEDCAACDFNKPDKTCLRKMEWVWRGEHFASNLGEYNQIKNQLHNEKFPPSVPGEAVRYWEDLSSEEKAKNLKDRLKKYTQKVYKRVLEKPITEEREAGICQRENSFYVDTVRAFRDRRYEYKGLNKVWKGKLETAKADNNPLRTAEAADMVVLYDSLQLAHKCILNSFYGYVMRKGARWYSMEMAGVVTYTGAKIIQKACQLVEQLGRPLELDTDGIWCTLPASFPENFKFKNKNGKEYKISYPGLMLNVLVAEHNTNPQYQTLVDPATRKYESSSEMSIEFEVDGPYKAMILPASKEEGKSIKKRYAVFNFDGSLAELKGFEIKRRGELKLIKVFQAEVFEKFLAGGTLEECYGAVAAVANRWLDMLDTQGIDLTDEELIEHISEATTMSKSLEEYEGRKSCAITCAKRLGEFLGDERIRDKGLNCKYVIAKRPENQPTSERAIPVSIFSSEPAVARAYLRKWCGEVGGGKGSHEVPDVRDIVDWGYYRERLSSAIQKIITIPAAMQQVVNPVQRVKHPDWLHKKLQTLSDKCQQLSLKETMLRQQRLKEQQQQQAQQAGAESGMAEGMSTTDAARAEGAEAEEHLAAEELIGEAEERGQERSMDDEDMEDMFSKAPNGPLTAAAAAAKKSALKAKSAALPGKENQGAIGLVNVGNTAAQKEVPLAGPKPKLGEDYGAWLQHQKIKWRQARGERKRRRAEALKEQRLIDRRGGIAAEGAVGSAALLGPAARADVGALFRQRAAAVTAVPWQLLQLAETGVHGRFKMWFLADGRLQYVHLTVPRTLYIDSEAAVQQQALFAGGGAGTLLADCRTVNRVLPDGLKPKAVLQVTMPEPEYRCNVSRLSAQLSAEHIHAVYEDALPLGLHAALQLGCVVKVQDSISLLGSINSCNIAPHIKQVNQSSQKKSLAGDWNLKDFQMKTSVECPYLEGDGPDGLGPLSYVSLYFSWDTTQSRAVLSCMMPAASRALMVVVQASSAAAREVTSNLLDRFWRDVVHGLKQQSSHNTQAQLSSMEKVEFSVEYCLDLLDAARYIQRQLAAWRHSTGRTPMLVACQGPVVSSRLQQQGLPLLGEFPCVDITPNADDCRYPTLQWQARAAKLALKRMAVTGGWLRERASLSRYAHVSLSNLGGDAAVAVADVLMARSLRDAQHVLWLSDPSLPDLGVEEKDPENSFGWDADGLVLLEGGGSGSTASSSSKHEVLAPGAYRSITVELRLHHLAVNAIDKAQQLCEMEGASGLEASGSGPAFKVLKSLVESWLLDAGKRNNPIANDLLMHLYRWISSPSSGLHRASLQHAVTALMAKLFAQLVAELRRLGATIVSANFNCIRLCTGKREVKDAVGYTKYLLEALKRRELFQWLDLTPVRWWHALLYRDQYNYGGVIAEVSEDVDMLEGNAVEAATEEQVVRTEEDATFGYYWSLLDYLPPAVKETMEVFLNEFVYLPWREVQRAMKTGSDGQADIIPTQVDATRLEEVQSRYLQSQLMSRFTERLLQLVAQVNRVAPGYSELREHQFPQRAGSHLTKEELGTPALAYVRTICHLMALDARVTDAVAVLRRQLLKLLHVREFGPLAEFKDMCLGFTLPDVICSYCNDCRDLDLCRDSELAAHEWSCGECQQPYDQAAMEQRLMVALQHRVRQYQLQDLSCVRCKQVLAGHFRNTCGLCSGDLKPTLPVEVLKKQLVVFRNIARFHGFELLEQLSDWTLQSHSGMQPGTQPV</sequence>
<dbReference type="GO" id="GO:0008270">
    <property type="term" value="F:zinc ion binding"/>
    <property type="evidence" value="ECO:0007669"/>
    <property type="project" value="UniProtKB-KW"/>
</dbReference>
<dbReference type="InterPro" id="IPR036397">
    <property type="entry name" value="RNaseH_sf"/>
</dbReference>
<comment type="caution">
    <text evidence="19">The sequence shown here is derived from an EMBL/GenBank/DDBJ whole genome shotgun (WGS) entry which is preliminary data.</text>
</comment>
<dbReference type="GO" id="GO:0006287">
    <property type="term" value="P:base-excision repair, gap-filling"/>
    <property type="evidence" value="ECO:0007669"/>
    <property type="project" value="TreeGrafter"/>
</dbReference>
<evidence type="ECO:0000256" key="14">
    <source>
        <dbReference type="ARBA" id="ARBA00023125"/>
    </source>
</evidence>
<dbReference type="GO" id="GO:0006297">
    <property type="term" value="P:nucleotide-excision repair, DNA gap filling"/>
    <property type="evidence" value="ECO:0007669"/>
    <property type="project" value="TreeGrafter"/>
</dbReference>
<dbReference type="EC" id="2.7.7.7" evidence="16"/>
<keyword evidence="11 16" id="KW-0239">DNA-directed DNA polymerase</keyword>
<accession>A0A250WXW4</accession>
<evidence type="ECO:0000256" key="12">
    <source>
        <dbReference type="ARBA" id="ARBA00023004"/>
    </source>
</evidence>
<organism evidence="19 20">
    <name type="scientific">Chlamydomonas eustigma</name>
    <dbReference type="NCBI Taxonomy" id="1157962"/>
    <lineage>
        <taxon>Eukaryota</taxon>
        <taxon>Viridiplantae</taxon>
        <taxon>Chlorophyta</taxon>
        <taxon>core chlorophytes</taxon>
        <taxon>Chlorophyceae</taxon>
        <taxon>CS clade</taxon>
        <taxon>Chlamydomonadales</taxon>
        <taxon>Chlamydomonadaceae</taxon>
        <taxon>Chlamydomonas</taxon>
    </lineage>
</organism>